<evidence type="ECO:0000313" key="3">
    <source>
        <dbReference type="Proteomes" id="UP000069831"/>
    </source>
</evidence>
<keyword evidence="2" id="KW-0449">Lipoprotein</keyword>
<protein>
    <submittedName>
        <fullName evidence="2">Putative lipoprotein</fullName>
    </submittedName>
</protein>
<evidence type="ECO:0000256" key="1">
    <source>
        <dbReference type="SAM" id="SignalP"/>
    </source>
</evidence>
<dbReference type="PROSITE" id="PS51257">
    <property type="entry name" value="PROKAR_LIPOPROTEIN"/>
    <property type="match status" value="1"/>
</dbReference>
<feature type="signal peptide" evidence="1">
    <location>
        <begin position="1"/>
        <end position="22"/>
    </location>
</feature>
<feature type="chain" id="PRO_5039191369" evidence="1">
    <location>
        <begin position="23"/>
        <end position="125"/>
    </location>
</feature>
<dbReference type="Proteomes" id="UP000069831">
    <property type="component" value="Unassembled WGS sequence"/>
</dbReference>
<dbReference type="EMBL" id="FIIR01000016">
    <property type="protein sequence ID" value="CYV94932.1"/>
    <property type="molecule type" value="Genomic_DNA"/>
</dbReference>
<sequence length="125" mass="14230">MKKKTTVFALTGIILSCHLFLAGCQKTENTTINHQDVQSSNISKVDENTIVVSEIKSNGYMRLYGEESYFFEGPIPYAAHFLKDTLPDSDYKLNKEDIQYQLEKGYIIKNRGASSFQNSVSYELE</sequence>
<organism evidence="2 3">
    <name type="scientific">Streptococcus suis</name>
    <dbReference type="NCBI Taxonomy" id="1307"/>
    <lineage>
        <taxon>Bacteria</taxon>
        <taxon>Bacillati</taxon>
        <taxon>Bacillota</taxon>
        <taxon>Bacilli</taxon>
        <taxon>Lactobacillales</taxon>
        <taxon>Streptococcaceae</taxon>
        <taxon>Streptococcus</taxon>
    </lineage>
</organism>
<name>A0A0Z8LQC0_STRSU</name>
<evidence type="ECO:0000313" key="2">
    <source>
        <dbReference type="EMBL" id="CYV94932.1"/>
    </source>
</evidence>
<proteinExistence type="predicted"/>
<gene>
    <name evidence="2" type="ORF">ERS132457_01415</name>
</gene>
<accession>A0A0Z8LQC0</accession>
<keyword evidence="1" id="KW-0732">Signal</keyword>
<dbReference type="RefSeq" id="WP_044753918.1">
    <property type="nucleotide sequence ID" value="NZ_CEEK01000022.1"/>
</dbReference>
<reference evidence="2 3" key="1">
    <citation type="submission" date="2016-02" db="EMBL/GenBank/DDBJ databases">
        <authorList>
            <consortium name="Pathogen Informatics"/>
        </authorList>
    </citation>
    <scope>NUCLEOTIDE SEQUENCE [LARGE SCALE GENOMIC DNA]</scope>
    <source>
        <strain evidence="2 3">LSS95</strain>
    </source>
</reference>
<dbReference type="AlphaFoldDB" id="A0A0Z8LQC0"/>